<dbReference type="GO" id="GO:0070041">
    <property type="term" value="F:rRNA (uridine-C5-)-methyltransferase activity"/>
    <property type="evidence" value="ECO:0007669"/>
    <property type="project" value="TreeGrafter"/>
</dbReference>
<dbReference type="AlphaFoldDB" id="K6VU15"/>
<feature type="domain" description="Methyltransferase" evidence="5">
    <location>
        <begin position="246"/>
        <end position="301"/>
    </location>
</feature>
<proteinExistence type="inferred from homology"/>
<evidence type="ECO:0000256" key="2">
    <source>
        <dbReference type="ARBA" id="ARBA00022679"/>
    </source>
</evidence>
<evidence type="ECO:0000313" key="7">
    <source>
        <dbReference type="Proteomes" id="UP000008495"/>
    </source>
</evidence>
<reference evidence="6 7" key="1">
    <citation type="submission" date="2012-08" db="EMBL/GenBank/DDBJ databases">
        <title>Whole genome shotgun sequence of Austwickia chelonae NBRC 105200.</title>
        <authorList>
            <person name="Yoshida I."/>
            <person name="Hosoyama A."/>
            <person name="Tsuchikane K."/>
            <person name="Katsumata H."/>
            <person name="Ando Y."/>
            <person name="Ohji S."/>
            <person name="Hamada M."/>
            <person name="Tamura T."/>
            <person name="Yamazoe A."/>
            <person name="Yamazaki S."/>
            <person name="Fujita N."/>
        </authorList>
    </citation>
    <scope>NUCLEOTIDE SEQUENCE [LARGE SCALE GENOMIC DNA]</scope>
    <source>
        <strain evidence="6 7">NBRC 105200</strain>
    </source>
</reference>
<dbReference type="CDD" id="cd02440">
    <property type="entry name" value="AdoMet_MTases"/>
    <property type="match status" value="1"/>
</dbReference>
<dbReference type="PANTHER" id="PTHR11061">
    <property type="entry name" value="RNA M5U METHYLTRANSFERASE"/>
    <property type="match status" value="1"/>
</dbReference>
<dbReference type="InterPro" id="IPR010280">
    <property type="entry name" value="U5_MeTrfase_fam"/>
</dbReference>
<feature type="binding site" evidence="4">
    <location>
        <position position="250"/>
    </location>
    <ligand>
        <name>S-adenosyl-L-methionine</name>
        <dbReference type="ChEBI" id="CHEBI:59789"/>
    </ligand>
</feature>
<feature type="binding site" evidence="4">
    <location>
        <position position="271"/>
    </location>
    <ligand>
        <name>S-adenosyl-L-methionine</name>
        <dbReference type="ChEBI" id="CHEBI:59789"/>
    </ligand>
</feature>
<evidence type="ECO:0000259" key="5">
    <source>
        <dbReference type="Pfam" id="PF13649"/>
    </source>
</evidence>
<evidence type="ECO:0000256" key="4">
    <source>
        <dbReference type="PROSITE-ProRule" id="PRU01024"/>
    </source>
</evidence>
<dbReference type="PANTHER" id="PTHR11061:SF30">
    <property type="entry name" value="TRNA (URACIL(54)-C(5))-METHYLTRANSFERASE"/>
    <property type="match status" value="1"/>
</dbReference>
<protein>
    <submittedName>
        <fullName evidence="6">23S rRNA (Uracil-5-)-methyltransferase RumB</fullName>
    </submittedName>
</protein>
<dbReference type="Pfam" id="PF05958">
    <property type="entry name" value="tRNA_U5-meth_tr"/>
    <property type="match status" value="1"/>
</dbReference>
<dbReference type="EMBL" id="BAGZ01000017">
    <property type="protein sequence ID" value="GAB78835.1"/>
    <property type="molecule type" value="Genomic_DNA"/>
</dbReference>
<comment type="similarity">
    <text evidence="4">Belongs to the class I-like SAM-binding methyltransferase superfamily. RNA M5U methyltransferase family.</text>
</comment>
<keyword evidence="7" id="KW-1185">Reference proteome</keyword>
<organism evidence="6 7">
    <name type="scientific">Austwickia chelonae NBRC 105200</name>
    <dbReference type="NCBI Taxonomy" id="1184607"/>
    <lineage>
        <taxon>Bacteria</taxon>
        <taxon>Bacillati</taxon>
        <taxon>Actinomycetota</taxon>
        <taxon>Actinomycetes</taxon>
        <taxon>Micrococcales</taxon>
        <taxon>Dermatophilaceae</taxon>
        <taxon>Austwickia</taxon>
    </lineage>
</organism>
<accession>K6VU15</accession>
<dbReference type="InterPro" id="IPR041698">
    <property type="entry name" value="Methyltransf_25"/>
</dbReference>
<dbReference type="Gene3D" id="3.40.50.150">
    <property type="entry name" value="Vaccinia Virus protein VP39"/>
    <property type="match status" value="1"/>
</dbReference>
<dbReference type="STRING" id="100225.SAMN05421595_0046"/>
<dbReference type="RefSeq" id="WP_006503592.1">
    <property type="nucleotide sequence ID" value="NZ_BAGZ01000017.1"/>
</dbReference>
<evidence type="ECO:0000256" key="1">
    <source>
        <dbReference type="ARBA" id="ARBA00022603"/>
    </source>
</evidence>
<name>K6VU15_9MICO</name>
<dbReference type="OrthoDB" id="9804590at2"/>
<dbReference type="GO" id="GO:0070475">
    <property type="term" value="P:rRNA base methylation"/>
    <property type="evidence" value="ECO:0007669"/>
    <property type="project" value="TreeGrafter"/>
</dbReference>
<gene>
    <name evidence="6" type="primary">rumB</name>
    <name evidence="6" type="ORF">AUCHE_17_00470</name>
</gene>
<evidence type="ECO:0000313" key="6">
    <source>
        <dbReference type="EMBL" id="GAB78835.1"/>
    </source>
</evidence>
<comment type="caution">
    <text evidence="6">The sequence shown here is derived from an EMBL/GenBank/DDBJ whole genome shotgun (WGS) entry which is preliminary data.</text>
</comment>
<dbReference type="InterPro" id="IPR029063">
    <property type="entry name" value="SAM-dependent_MTases_sf"/>
</dbReference>
<keyword evidence="2 4" id="KW-0808">Transferase</keyword>
<feature type="binding site" evidence="4">
    <location>
        <position position="221"/>
    </location>
    <ligand>
        <name>S-adenosyl-L-methionine</name>
        <dbReference type="ChEBI" id="CHEBI:59789"/>
    </ligand>
</feature>
<dbReference type="Proteomes" id="UP000008495">
    <property type="component" value="Unassembled WGS sequence"/>
</dbReference>
<keyword evidence="3 4" id="KW-0949">S-adenosyl-L-methionine</keyword>
<feature type="active site" description="Nucleophile" evidence="4">
    <location>
        <position position="346"/>
    </location>
</feature>
<sequence length="387" mass="40637">MDCEYFDAGACRSCSRMGQEYAVQLAAKQAFVEKTVGSFPGLCWEEPFGSPLRHFRSKAKMVVGGTPSEPTLGILGPEGRGVDLRGCALLGPSSTVALPVLADFVRELRLRPYDVAARSGELKQVHLVESPDGALMIRFVLRSEGQLGKIRRSVPMLQQALRRAGLGGPGVDPAPVVTVNLLREHRAAAEGEEEVVLTSARSLSMRVGEADLQVDPGAFLQTNSVVAAGLYREAARWVAAESPGSVLDLFCGAGGFALHVAAAGVSVTGVEVSAAAVAGARRSAESAGLPVSFEVGDVSTLVRAGMLSGGGVPDVVIVNPPRRGVGARTAEALECSGVRTVVYSSCRPESLASDLAAMPSLRPVRARLFDMFPHTDHAEVLVLLRRG</sequence>
<dbReference type="Gene3D" id="2.40.50.1070">
    <property type="match status" value="1"/>
</dbReference>
<dbReference type="eggNOG" id="COG2265">
    <property type="taxonomic scope" value="Bacteria"/>
</dbReference>
<dbReference type="SUPFAM" id="SSF53335">
    <property type="entry name" value="S-adenosyl-L-methionine-dependent methyltransferases"/>
    <property type="match status" value="1"/>
</dbReference>
<dbReference type="Pfam" id="PF13649">
    <property type="entry name" value="Methyltransf_25"/>
    <property type="match status" value="1"/>
</dbReference>
<dbReference type="PROSITE" id="PS51687">
    <property type="entry name" value="SAM_MT_RNA_M5U"/>
    <property type="match status" value="1"/>
</dbReference>
<keyword evidence="1 4" id="KW-0489">Methyltransferase</keyword>
<evidence type="ECO:0000256" key="3">
    <source>
        <dbReference type="ARBA" id="ARBA00022691"/>
    </source>
</evidence>
<feature type="binding site" evidence="4">
    <location>
        <position position="319"/>
    </location>
    <ligand>
        <name>S-adenosyl-L-methionine</name>
        <dbReference type="ChEBI" id="CHEBI:59789"/>
    </ligand>
</feature>